<feature type="transmembrane region" description="Helical" evidence="10">
    <location>
        <begin position="708"/>
        <end position="729"/>
    </location>
</feature>
<evidence type="ECO:0000256" key="7">
    <source>
        <dbReference type="ARBA" id="ARBA00022989"/>
    </source>
</evidence>
<dbReference type="HOGENOM" id="CLU_004965_1_1_1"/>
<organism evidence="12">
    <name type="scientific">Melampsora larici-populina (strain 98AG31 / pathotype 3-4-7)</name>
    <name type="common">Poplar leaf rust fungus</name>
    <dbReference type="NCBI Taxonomy" id="747676"/>
    <lineage>
        <taxon>Eukaryota</taxon>
        <taxon>Fungi</taxon>
        <taxon>Dikarya</taxon>
        <taxon>Basidiomycota</taxon>
        <taxon>Pucciniomycotina</taxon>
        <taxon>Pucciniomycetes</taxon>
        <taxon>Pucciniales</taxon>
        <taxon>Melampsoraceae</taxon>
        <taxon>Melampsora</taxon>
    </lineage>
</organism>
<keyword evidence="6" id="KW-0653">Protein transport</keyword>
<evidence type="ECO:0000313" key="11">
    <source>
        <dbReference type="EMBL" id="EGG09549.1"/>
    </source>
</evidence>
<dbReference type="Pfam" id="PF03169">
    <property type="entry name" value="OPT"/>
    <property type="match status" value="1"/>
</dbReference>
<dbReference type="GO" id="GO:0035673">
    <property type="term" value="F:oligopeptide transmembrane transporter activity"/>
    <property type="evidence" value="ECO:0007669"/>
    <property type="project" value="InterPro"/>
</dbReference>
<evidence type="ECO:0000313" key="12">
    <source>
        <dbReference type="Proteomes" id="UP000001072"/>
    </source>
</evidence>
<protein>
    <submittedName>
        <fullName evidence="11">Putative oligopeptide transporter</fullName>
    </submittedName>
</protein>
<evidence type="ECO:0000256" key="5">
    <source>
        <dbReference type="ARBA" id="ARBA00022856"/>
    </source>
</evidence>
<dbReference type="AlphaFoldDB" id="F4RDU4"/>
<name>F4RDU4_MELLP</name>
<keyword evidence="5" id="KW-0571">Peptide transport</keyword>
<reference evidence="12" key="1">
    <citation type="journal article" date="2011" name="Proc. Natl. Acad. Sci. U.S.A.">
        <title>Obligate biotrophy features unraveled by the genomic analysis of rust fungi.</title>
        <authorList>
            <person name="Duplessis S."/>
            <person name="Cuomo C.A."/>
            <person name="Lin Y.-C."/>
            <person name="Aerts A."/>
            <person name="Tisserant E."/>
            <person name="Veneault-Fourrey C."/>
            <person name="Joly D.L."/>
            <person name="Hacquard S."/>
            <person name="Amselem J."/>
            <person name="Cantarel B.L."/>
            <person name="Chiu R."/>
            <person name="Coutinho P.M."/>
            <person name="Feau N."/>
            <person name="Field M."/>
            <person name="Frey P."/>
            <person name="Gelhaye E."/>
            <person name="Goldberg J."/>
            <person name="Grabherr M.G."/>
            <person name="Kodira C.D."/>
            <person name="Kohler A."/>
            <person name="Kuees U."/>
            <person name="Lindquist E.A."/>
            <person name="Lucas S.M."/>
            <person name="Mago R."/>
            <person name="Mauceli E."/>
            <person name="Morin E."/>
            <person name="Murat C."/>
            <person name="Pangilinan J.L."/>
            <person name="Park R."/>
            <person name="Pearson M."/>
            <person name="Quesneville H."/>
            <person name="Rouhier N."/>
            <person name="Sakthikumar S."/>
            <person name="Salamov A.A."/>
            <person name="Schmutz J."/>
            <person name="Selles B."/>
            <person name="Shapiro H."/>
            <person name="Tanguay P."/>
            <person name="Tuskan G.A."/>
            <person name="Henrissat B."/>
            <person name="Van de Peer Y."/>
            <person name="Rouze P."/>
            <person name="Ellis J.G."/>
            <person name="Dodds P.N."/>
            <person name="Schein J.E."/>
            <person name="Zhong S."/>
            <person name="Hamelin R.C."/>
            <person name="Grigoriev I.V."/>
            <person name="Szabo L.J."/>
            <person name="Martin F."/>
        </authorList>
    </citation>
    <scope>NUCLEOTIDE SEQUENCE [LARGE SCALE GENOMIC DNA]</scope>
    <source>
        <strain evidence="12">98AG31 / pathotype 3-4-7</strain>
    </source>
</reference>
<dbReference type="OrthoDB" id="9986677at2759"/>
<feature type="transmembrane region" description="Helical" evidence="10">
    <location>
        <begin position="758"/>
        <end position="775"/>
    </location>
</feature>
<dbReference type="EMBL" id="GL883097">
    <property type="protein sequence ID" value="EGG09549.1"/>
    <property type="molecule type" value="Genomic_DNA"/>
</dbReference>
<dbReference type="VEuPathDB" id="FungiDB:MELLADRAFT_124197"/>
<dbReference type="InterPro" id="IPR004813">
    <property type="entry name" value="OPT"/>
</dbReference>
<sequence>MADVYRFETRQADPLEGSQTQPSVDLDLSDKPPIDEKSLEPEDVESHLRYLQSVIKENEDDLNFPAQLLQQASAAFNPDVSEREIVEITVAVRAELKLAKENSPYPEVRACVEPFDDPTTPVMTFRMWTIGLLLVFLGTGLNQFFAPRQPSIGLSVTFAQLVSFPIGCLMARVLPKRVFRILGYPFTLNPGPFNMKEHMLISIMANASFGGAYATDIIAVLKIKRFYNNPTLADNMGFQVSLVLSTQLIGYTLAGMTKRFLVYPAAMVWWGNLLEIAVLRALHSVDSKNVGPINGWKLSQMRFFSICAVTYGIYFILPDVFFQSLSFFNWTTWIAPENVKLAMITGTVSGLGLNPFPTLDWNFMDLDPIVTPLWSIMNHYTGAIGAFIGIAVLYFRNTLYSAYLPINSNGVFDQMGKRYNASRVLDANGVLDQAKYKAYSPPFIAASNIIEYTAFFAFYTSTVVHSALYYRRHIAGGFGQLAKSCKRSEIFKKIWKSDNSDHGLGSDDTQQEPDGDIHYQLMQAYPEVPEWWFMIIGVISIGLAIFMIEYYETQMPVWGLVFALAIAIVLVIPSGIMSAVASVSAPLNVLSELVGGYALAGRPIANMLFKTYGYITMAQALGYASDMKLAHYVKVPPRALFIGQTVATVLSAFISLGVLRWQMATIPDLCDPKQHLHFTCPGYNTFFTASVLWGVVGPHELFTKPGAVYHYCMYGFLIGAIAPFVPWTLNKIWPKPGWKMIHTPVIVGGFLTYGSHNLAYITPVVPLALFFQRYLKPRYVAWYDKYALVLPAGIGAGVAIFGLIYFFAFQMNGQTYSWAGNDISFNGCDGNACRLKEVPASGFYNHSEL</sequence>
<feature type="transmembrane region" description="Helical" evidence="10">
    <location>
        <begin position="639"/>
        <end position="663"/>
    </location>
</feature>
<evidence type="ECO:0000256" key="9">
    <source>
        <dbReference type="SAM" id="MobiDB-lite"/>
    </source>
</evidence>
<keyword evidence="4 10" id="KW-0812">Transmembrane</keyword>
<keyword evidence="8 10" id="KW-0472">Membrane</keyword>
<dbReference type="InParanoid" id="F4RDU4"/>
<dbReference type="GeneID" id="18926670"/>
<proteinExistence type="inferred from homology"/>
<dbReference type="NCBIfam" id="TIGR00728">
    <property type="entry name" value="OPT_sfam"/>
    <property type="match status" value="1"/>
</dbReference>
<dbReference type="eggNOG" id="KOG2262">
    <property type="taxonomic scope" value="Eukaryota"/>
</dbReference>
<dbReference type="KEGG" id="mlr:MELLADRAFT_124197"/>
<feature type="transmembrane region" description="Helical" evidence="10">
    <location>
        <begin position="303"/>
        <end position="322"/>
    </location>
</feature>
<evidence type="ECO:0000256" key="10">
    <source>
        <dbReference type="SAM" id="Phobius"/>
    </source>
</evidence>
<comment type="subcellular location">
    <subcellularLocation>
        <location evidence="1">Membrane</location>
        <topology evidence="1">Multi-pass membrane protein</topology>
    </subcellularLocation>
</comment>
<feature type="transmembrane region" description="Helical" evidence="10">
    <location>
        <begin position="152"/>
        <end position="174"/>
    </location>
</feature>
<evidence type="ECO:0000256" key="4">
    <source>
        <dbReference type="ARBA" id="ARBA00022692"/>
    </source>
</evidence>
<evidence type="ECO:0000256" key="6">
    <source>
        <dbReference type="ARBA" id="ARBA00022927"/>
    </source>
</evidence>
<feature type="transmembrane region" description="Helical" evidence="10">
    <location>
        <begin position="260"/>
        <end position="282"/>
    </location>
</feature>
<feature type="compositionally biased region" description="Basic and acidic residues" evidence="9">
    <location>
        <begin position="28"/>
        <end position="42"/>
    </location>
</feature>
<feature type="transmembrane region" description="Helical" evidence="10">
    <location>
        <begin position="199"/>
        <end position="221"/>
    </location>
</feature>
<gene>
    <name evidence="11" type="ORF">MELLADRAFT_124197</name>
</gene>
<dbReference type="NCBIfam" id="TIGR00727">
    <property type="entry name" value="ISP4_OPT"/>
    <property type="match status" value="1"/>
</dbReference>
<dbReference type="Proteomes" id="UP000001072">
    <property type="component" value="Unassembled WGS sequence"/>
</dbReference>
<dbReference type="InterPro" id="IPR004648">
    <property type="entry name" value="Oligpept_transpt"/>
</dbReference>
<dbReference type="GO" id="GO:0016020">
    <property type="term" value="C:membrane"/>
    <property type="evidence" value="ECO:0007669"/>
    <property type="project" value="UniProtKB-SubCell"/>
</dbReference>
<accession>F4RDU4</accession>
<feature type="transmembrane region" description="Helical" evidence="10">
    <location>
        <begin position="787"/>
        <end position="808"/>
    </location>
</feature>
<dbReference type="RefSeq" id="XP_007407276.1">
    <property type="nucleotide sequence ID" value="XM_007407214.1"/>
</dbReference>
<feature type="compositionally biased region" description="Basic and acidic residues" evidence="9">
    <location>
        <begin position="1"/>
        <end position="13"/>
    </location>
</feature>
<keyword evidence="12" id="KW-1185">Reference proteome</keyword>
<evidence type="ECO:0000256" key="2">
    <source>
        <dbReference type="ARBA" id="ARBA00008807"/>
    </source>
</evidence>
<comment type="similarity">
    <text evidence="2">Belongs to the oligopeptide OPT transporter family.</text>
</comment>
<feature type="transmembrane region" description="Helical" evidence="10">
    <location>
        <begin position="125"/>
        <end position="145"/>
    </location>
</feature>
<feature type="transmembrane region" description="Helical" evidence="10">
    <location>
        <begin position="531"/>
        <end position="551"/>
    </location>
</feature>
<evidence type="ECO:0000256" key="8">
    <source>
        <dbReference type="ARBA" id="ARBA00023136"/>
    </source>
</evidence>
<keyword evidence="7 10" id="KW-1133">Transmembrane helix</keyword>
<keyword evidence="3" id="KW-0813">Transport</keyword>
<evidence type="ECO:0000256" key="3">
    <source>
        <dbReference type="ARBA" id="ARBA00022448"/>
    </source>
</evidence>
<dbReference type="GO" id="GO:0015031">
    <property type="term" value="P:protein transport"/>
    <property type="evidence" value="ECO:0007669"/>
    <property type="project" value="UniProtKB-KW"/>
</dbReference>
<evidence type="ECO:0000256" key="1">
    <source>
        <dbReference type="ARBA" id="ARBA00004141"/>
    </source>
</evidence>
<dbReference type="PANTHER" id="PTHR22601">
    <property type="entry name" value="ISP4 LIKE PROTEIN"/>
    <property type="match status" value="1"/>
</dbReference>
<feature type="transmembrane region" description="Helical" evidence="10">
    <location>
        <begin position="373"/>
        <end position="395"/>
    </location>
</feature>
<feature type="region of interest" description="Disordered" evidence="9">
    <location>
        <begin position="1"/>
        <end position="42"/>
    </location>
</feature>
<feature type="transmembrane region" description="Helical" evidence="10">
    <location>
        <begin position="675"/>
        <end position="696"/>
    </location>
</feature>
<feature type="transmembrane region" description="Helical" evidence="10">
    <location>
        <begin position="557"/>
        <end position="581"/>
    </location>
</feature>